<protein>
    <recommendedName>
        <fullName evidence="3">Gag-pol polyprotein</fullName>
    </recommendedName>
</protein>
<evidence type="ECO:0000313" key="1">
    <source>
        <dbReference type="EMBL" id="KAJ7631826.1"/>
    </source>
</evidence>
<keyword evidence="2" id="KW-1185">Reference proteome</keyword>
<sequence length="390" mass="43480">MENDGLNRGAIKPKAYAETTGFKPGGRLDRHMRIIADNGSPYKGYSMDGIQLGDLLGVAVTRLLEFSQPYPGDDRLPLTSEEFNHRRFHVERSSGESYIVRDLYFFEDVVLPMEYLRVPQFTLAGWYARHKARTLNMALSDVESRHVYGIQIDELLAASAEQYLDEISAIAPEVQNSSVAKVLHEPEDADGPDTYLIMVPDFYMGLISEKNLTNPRLNLVSWIRRMREKTERSNDHSRNQFGSAHGSFCLHTLFGEAEGGSIYCGGIQVPPDSYQGVSRTSSTPRVADRIVAKPLVVVVLINGEPLRALIDSGSVGDLISTTLAVKGSRSKINHSVSVGFKYQDINEERTFLVANISGYDLILGTSWIFQHKGSLPLEYSQLPPASQKMY</sequence>
<dbReference type="Gene3D" id="2.40.70.10">
    <property type="entry name" value="Acid Proteases"/>
    <property type="match status" value="1"/>
</dbReference>
<name>A0AAD7FLS9_MYCRO</name>
<dbReference type="CDD" id="cd00303">
    <property type="entry name" value="retropepsin_like"/>
    <property type="match status" value="1"/>
</dbReference>
<dbReference type="Proteomes" id="UP001221757">
    <property type="component" value="Unassembled WGS sequence"/>
</dbReference>
<gene>
    <name evidence="1" type="ORF">B0H17DRAFT_1217672</name>
</gene>
<evidence type="ECO:0008006" key="3">
    <source>
        <dbReference type="Google" id="ProtNLM"/>
    </source>
</evidence>
<dbReference type="InterPro" id="IPR021109">
    <property type="entry name" value="Peptidase_aspartic_dom_sf"/>
</dbReference>
<organism evidence="1 2">
    <name type="scientific">Mycena rosella</name>
    <name type="common">Pink bonnet</name>
    <name type="synonym">Agaricus rosellus</name>
    <dbReference type="NCBI Taxonomy" id="1033263"/>
    <lineage>
        <taxon>Eukaryota</taxon>
        <taxon>Fungi</taxon>
        <taxon>Dikarya</taxon>
        <taxon>Basidiomycota</taxon>
        <taxon>Agaricomycotina</taxon>
        <taxon>Agaricomycetes</taxon>
        <taxon>Agaricomycetidae</taxon>
        <taxon>Agaricales</taxon>
        <taxon>Marasmiineae</taxon>
        <taxon>Mycenaceae</taxon>
        <taxon>Mycena</taxon>
    </lineage>
</organism>
<proteinExistence type="predicted"/>
<evidence type="ECO:0000313" key="2">
    <source>
        <dbReference type="Proteomes" id="UP001221757"/>
    </source>
</evidence>
<dbReference type="AlphaFoldDB" id="A0AAD7FLS9"/>
<dbReference type="EMBL" id="JARKIE010000501">
    <property type="protein sequence ID" value="KAJ7631826.1"/>
    <property type="molecule type" value="Genomic_DNA"/>
</dbReference>
<accession>A0AAD7FLS9</accession>
<dbReference type="SUPFAM" id="SSF50630">
    <property type="entry name" value="Acid proteases"/>
    <property type="match status" value="1"/>
</dbReference>
<comment type="caution">
    <text evidence="1">The sequence shown here is derived from an EMBL/GenBank/DDBJ whole genome shotgun (WGS) entry which is preliminary data.</text>
</comment>
<reference evidence="1" key="1">
    <citation type="submission" date="2023-03" db="EMBL/GenBank/DDBJ databases">
        <title>Massive genome expansion in bonnet fungi (Mycena s.s.) driven by repeated elements and novel gene families across ecological guilds.</title>
        <authorList>
            <consortium name="Lawrence Berkeley National Laboratory"/>
            <person name="Harder C.B."/>
            <person name="Miyauchi S."/>
            <person name="Viragh M."/>
            <person name="Kuo A."/>
            <person name="Thoen E."/>
            <person name="Andreopoulos B."/>
            <person name="Lu D."/>
            <person name="Skrede I."/>
            <person name="Drula E."/>
            <person name="Henrissat B."/>
            <person name="Morin E."/>
            <person name="Kohler A."/>
            <person name="Barry K."/>
            <person name="LaButti K."/>
            <person name="Morin E."/>
            <person name="Salamov A."/>
            <person name="Lipzen A."/>
            <person name="Mereny Z."/>
            <person name="Hegedus B."/>
            <person name="Baldrian P."/>
            <person name="Stursova M."/>
            <person name="Weitz H."/>
            <person name="Taylor A."/>
            <person name="Grigoriev I.V."/>
            <person name="Nagy L.G."/>
            <person name="Martin F."/>
            <person name="Kauserud H."/>
        </authorList>
    </citation>
    <scope>NUCLEOTIDE SEQUENCE</scope>
    <source>
        <strain evidence="1">CBHHK067</strain>
    </source>
</reference>